<reference evidence="1" key="1">
    <citation type="submission" date="2022-08" db="EMBL/GenBank/DDBJ databases">
        <title>Genome Sequence of Lecanicillium fungicola.</title>
        <authorList>
            <person name="Buettner E."/>
        </authorList>
    </citation>
    <scope>NUCLEOTIDE SEQUENCE</scope>
    <source>
        <strain evidence="1">Babe33</strain>
    </source>
</reference>
<keyword evidence="2" id="KW-1185">Reference proteome</keyword>
<name>A0ACC1MPX1_9HYPO</name>
<accession>A0ACC1MPX1</accession>
<sequence>MNNQSPSPDAANTSDTNGRYPFQTVDRHNPEIIYHLMDRQATLDRVRTFNQLDVYLRNRGPCVELLTQDVEYFEEQAEIRETQDPQDIPRYQGESDNAAHHEPNPWSGEEDEFYGPSGEQEPRYPLEIEQPEPAAPEVSEPRPVLEESEISEEDSGLEEDEVRTETVPEVGEVDGKAVSADSESLESSELEEGEIRESPRPVQEDAPVPPSMTTKASAPPPTLCSLLRDAHVNYTALLSRLRNRTSTSLSRDTGGILQRDYFHGVSALCPAAYIVRHMRSADEGLGSIFDPDFDTVRAEALDDWDIAMPEPEWVINRRDYQLPGVADGARVTKIVLPHIYFPGWRGTPAVDVLKSNEWQRAVTLASGRYQYQTLVWYMDHEAPPLSKCIKVLGFPDGRTFMHFVYRPEIVAAFRELWDVCLKDIDDDYDELPLRAWTRRPTTLRIFYSRTLYSNSEYDKSNPDKTDWSMACHLARFCLKVEKVCNRWLLPPMRGQIPVIMGKVSSEVVAWGGIELARVLRRMQKNGSNKYLDDPDYAAFLGAQ</sequence>
<protein>
    <submittedName>
        <fullName evidence="1">Uncharacterized protein</fullName>
    </submittedName>
</protein>
<evidence type="ECO:0000313" key="1">
    <source>
        <dbReference type="EMBL" id="KAJ2968391.1"/>
    </source>
</evidence>
<gene>
    <name evidence="1" type="ORF">NQ176_g9201</name>
</gene>
<dbReference type="Proteomes" id="UP001143910">
    <property type="component" value="Unassembled WGS sequence"/>
</dbReference>
<evidence type="ECO:0000313" key="2">
    <source>
        <dbReference type="Proteomes" id="UP001143910"/>
    </source>
</evidence>
<proteinExistence type="predicted"/>
<organism evidence="1 2">
    <name type="scientific">Zarea fungicola</name>
    <dbReference type="NCBI Taxonomy" id="93591"/>
    <lineage>
        <taxon>Eukaryota</taxon>
        <taxon>Fungi</taxon>
        <taxon>Dikarya</taxon>
        <taxon>Ascomycota</taxon>
        <taxon>Pezizomycotina</taxon>
        <taxon>Sordariomycetes</taxon>
        <taxon>Hypocreomycetidae</taxon>
        <taxon>Hypocreales</taxon>
        <taxon>Cordycipitaceae</taxon>
        <taxon>Zarea</taxon>
    </lineage>
</organism>
<dbReference type="EMBL" id="JANJQO010002012">
    <property type="protein sequence ID" value="KAJ2968391.1"/>
    <property type="molecule type" value="Genomic_DNA"/>
</dbReference>
<comment type="caution">
    <text evidence="1">The sequence shown here is derived from an EMBL/GenBank/DDBJ whole genome shotgun (WGS) entry which is preliminary data.</text>
</comment>